<name>A0A5N6KWU2_9ROSI</name>
<evidence type="ECO:0000256" key="1">
    <source>
        <dbReference type="SAM" id="MobiDB-lite"/>
    </source>
</evidence>
<reference evidence="2 3" key="1">
    <citation type="submission" date="2019-06" db="EMBL/GenBank/DDBJ databases">
        <title>A chromosomal-level reference genome of Carpinus fangiana (Coryloideae, Betulaceae).</title>
        <authorList>
            <person name="Yang X."/>
            <person name="Wang Z."/>
            <person name="Zhang L."/>
            <person name="Hao G."/>
            <person name="Liu J."/>
            <person name="Yang Y."/>
        </authorList>
    </citation>
    <scope>NUCLEOTIDE SEQUENCE [LARGE SCALE GENOMIC DNA]</scope>
    <source>
        <strain evidence="2">Cfa_2016G</strain>
        <tissue evidence="2">Leaf</tissue>
    </source>
</reference>
<evidence type="ECO:0000313" key="3">
    <source>
        <dbReference type="Proteomes" id="UP000327013"/>
    </source>
</evidence>
<feature type="region of interest" description="Disordered" evidence="1">
    <location>
        <begin position="57"/>
        <end position="86"/>
    </location>
</feature>
<dbReference type="AlphaFoldDB" id="A0A5N6KWU2"/>
<gene>
    <name evidence="2" type="ORF">FH972_023920</name>
</gene>
<organism evidence="2 3">
    <name type="scientific">Carpinus fangiana</name>
    <dbReference type="NCBI Taxonomy" id="176857"/>
    <lineage>
        <taxon>Eukaryota</taxon>
        <taxon>Viridiplantae</taxon>
        <taxon>Streptophyta</taxon>
        <taxon>Embryophyta</taxon>
        <taxon>Tracheophyta</taxon>
        <taxon>Spermatophyta</taxon>
        <taxon>Magnoliopsida</taxon>
        <taxon>eudicotyledons</taxon>
        <taxon>Gunneridae</taxon>
        <taxon>Pentapetalae</taxon>
        <taxon>rosids</taxon>
        <taxon>fabids</taxon>
        <taxon>Fagales</taxon>
        <taxon>Betulaceae</taxon>
        <taxon>Carpinus</taxon>
    </lineage>
</organism>
<proteinExistence type="predicted"/>
<accession>A0A5N6KWU2</accession>
<dbReference type="Proteomes" id="UP000327013">
    <property type="component" value="Unassembled WGS sequence"/>
</dbReference>
<sequence>MMIRVRHGNISTCAVSEAQPGKLGRPIDWSSAENQLIGKLSPNRRLWTKSGEFLSEVSAKPRQGSDGASRFNMASNNDHQLGPCGIRRNANLGEHGLLLIRY</sequence>
<dbReference type="EMBL" id="VIBQ01000016">
    <property type="protein sequence ID" value="KAB8356336.1"/>
    <property type="molecule type" value="Genomic_DNA"/>
</dbReference>
<keyword evidence="3" id="KW-1185">Reference proteome</keyword>
<comment type="caution">
    <text evidence="2">The sequence shown here is derived from an EMBL/GenBank/DDBJ whole genome shotgun (WGS) entry which is preliminary data.</text>
</comment>
<evidence type="ECO:0000313" key="2">
    <source>
        <dbReference type="EMBL" id="KAB8356336.1"/>
    </source>
</evidence>
<protein>
    <submittedName>
        <fullName evidence="2">Uncharacterized protein</fullName>
    </submittedName>
</protein>